<organism evidence="1 2">
    <name type="scientific">Ananas comosus</name>
    <name type="common">Pineapple</name>
    <name type="synonym">Ananas ananas</name>
    <dbReference type="NCBI Taxonomy" id="4615"/>
    <lineage>
        <taxon>Eukaryota</taxon>
        <taxon>Viridiplantae</taxon>
        <taxon>Streptophyta</taxon>
        <taxon>Embryophyta</taxon>
        <taxon>Tracheophyta</taxon>
        <taxon>Spermatophyta</taxon>
        <taxon>Magnoliopsida</taxon>
        <taxon>Liliopsida</taxon>
        <taxon>Poales</taxon>
        <taxon>Bromeliaceae</taxon>
        <taxon>Bromelioideae</taxon>
        <taxon>Ananas</taxon>
    </lineage>
</organism>
<dbReference type="EMBL" id="LSRQ01003052">
    <property type="protein sequence ID" value="OAY72559.1"/>
    <property type="molecule type" value="Genomic_DNA"/>
</dbReference>
<evidence type="ECO:0000313" key="2">
    <source>
        <dbReference type="Proteomes" id="UP000092600"/>
    </source>
</evidence>
<comment type="caution">
    <text evidence="1">The sequence shown here is derived from an EMBL/GenBank/DDBJ whole genome shotgun (WGS) entry which is preliminary data.</text>
</comment>
<gene>
    <name evidence="1" type="ORF">ACMD2_26099</name>
</gene>
<sequence length="136" mass="15525">GFVVVDQLTFGCMQLEESSERDVVAQNGEECVDNSPSPKLPHSRTHLALRGLMNSVLGSVDSVPTKSCLCWYIVSKTFSDVREVKIERNKLEKDFFPSFYLLYDREFMAFTPFFSIDVSTILQLNNERFPLSRISS</sequence>
<reference evidence="1 2" key="1">
    <citation type="journal article" date="2016" name="DNA Res.">
        <title>The draft genome of MD-2 pineapple using hybrid error correction of long reads.</title>
        <authorList>
            <person name="Redwan R.M."/>
            <person name="Saidin A."/>
            <person name="Kumar S.V."/>
        </authorList>
    </citation>
    <scope>NUCLEOTIDE SEQUENCE [LARGE SCALE GENOMIC DNA]</scope>
    <source>
        <strain evidence="2">cv. MD2</strain>
        <tissue evidence="1">Leaf</tissue>
    </source>
</reference>
<name>A0A199V668_ANACO</name>
<dbReference type="AlphaFoldDB" id="A0A199V668"/>
<proteinExistence type="predicted"/>
<feature type="non-terminal residue" evidence="1">
    <location>
        <position position="1"/>
    </location>
</feature>
<accession>A0A199V668</accession>
<dbReference type="Proteomes" id="UP000092600">
    <property type="component" value="Unassembled WGS sequence"/>
</dbReference>
<evidence type="ECO:0000313" key="1">
    <source>
        <dbReference type="EMBL" id="OAY72559.1"/>
    </source>
</evidence>
<protein>
    <submittedName>
        <fullName evidence="1">Uncharacterized protein</fullName>
    </submittedName>
</protein>